<evidence type="ECO:0000256" key="3">
    <source>
        <dbReference type="ARBA" id="ARBA00022676"/>
    </source>
</evidence>
<feature type="transmembrane region" description="Helical" evidence="8">
    <location>
        <begin position="371"/>
        <end position="389"/>
    </location>
</feature>
<accession>A0ABT6B8D5</accession>
<feature type="transmembrane region" description="Helical" evidence="8">
    <location>
        <begin position="290"/>
        <end position="310"/>
    </location>
</feature>
<dbReference type="GO" id="GO:0016757">
    <property type="term" value="F:glycosyltransferase activity"/>
    <property type="evidence" value="ECO:0007669"/>
    <property type="project" value="UniProtKB-KW"/>
</dbReference>
<feature type="transmembrane region" description="Helical" evidence="8">
    <location>
        <begin position="121"/>
        <end position="153"/>
    </location>
</feature>
<keyword evidence="6 8" id="KW-1133">Transmembrane helix</keyword>
<evidence type="ECO:0000256" key="7">
    <source>
        <dbReference type="ARBA" id="ARBA00023136"/>
    </source>
</evidence>
<dbReference type="PANTHER" id="PTHR33908">
    <property type="entry name" value="MANNOSYLTRANSFERASE YKCB-RELATED"/>
    <property type="match status" value="1"/>
</dbReference>
<keyword evidence="5 8" id="KW-0812">Transmembrane</keyword>
<evidence type="ECO:0000256" key="2">
    <source>
        <dbReference type="ARBA" id="ARBA00022475"/>
    </source>
</evidence>
<dbReference type="Pfam" id="PF13231">
    <property type="entry name" value="PMT_2"/>
    <property type="match status" value="1"/>
</dbReference>
<dbReference type="PANTHER" id="PTHR33908:SF11">
    <property type="entry name" value="MEMBRANE PROTEIN"/>
    <property type="match status" value="1"/>
</dbReference>
<keyword evidence="3 10" id="KW-0328">Glycosyltransferase</keyword>
<dbReference type="InterPro" id="IPR038731">
    <property type="entry name" value="RgtA/B/C-like"/>
</dbReference>
<feature type="transmembrane region" description="Helical" evidence="8">
    <location>
        <begin position="92"/>
        <end position="109"/>
    </location>
</feature>
<evidence type="ECO:0000256" key="1">
    <source>
        <dbReference type="ARBA" id="ARBA00004651"/>
    </source>
</evidence>
<feature type="transmembrane region" description="Helical" evidence="8">
    <location>
        <begin position="165"/>
        <end position="193"/>
    </location>
</feature>
<proteinExistence type="predicted"/>
<protein>
    <submittedName>
        <fullName evidence="10">Glycosyltransferase family 39 protein</fullName>
        <ecNumber evidence="10">2.4.-.-</ecNumber>
    </submittedName>
</protein>
<feature type="transmembrane region" description="Helical" evidence="8">
    <location>
        <begin position="68"/>
        <end position="86"/>
    </location>
</feature>
<feature type="transmembrane region" description="Helical" evidence="8">
    <location>
        <begin position="205"/>
        <end position="227"/>
    </location>
</feature>
<evidence type="ECO:0000313" key="11">
    <source>
        <dbReference type="Proteomes" id="UP001528850"/>
    </source>
</evidence>
<dbReference type="InterPro" id="IPR050297">
    <property type="entry name" value="LipidA_mod_glycosyltrf_83"/>
</dbReference>
<keyword evidence="7 8" id="KW-0472">Membrane</keyword>
<dbReference type="Proteomes" id="UP001528850">
    <property type="component" value="Unassembled WGS sequence"/>
</dbReference>
<evidence type="ECO:0000259" key="9">
    <source>
        <dbReference type="Pfam" id="PF13231"/>
    </source>
</evidence>
<keyword evidence="2" id="KW-1003">Cell membrane</keyword>
<keyword evidence="11" id="KW-1185">Reference proteome</keyword>
<dbReference type="EC" id="2.4.-.-" evidence="10"/>
<name>A0ABT6B8D5_9GAMM</name>
<comment type="subcellular location">
    <subcellularLocation>
        <location evidence="1">Cell membrane</location>
        <topology evidence="1">Multi-pass membrane protein</topology>
    </subcellularLocation>
</comment>
<sequence>MSHAARCFRWIAEHPWCLLLCWLVPACLLPPVPIDETRYLTIAWEMRQSGDLIGLTLNGQPYMDKTPLLFWLINASWALFGVATWAARLVDVAFAAGTVALLGALAGRVQDDGARRGAGWLLAPVLIFGTFGSVIMFDGALSFFVVLALYAVVVWLGRRDAVGPLLLFAAAALGLLSKGPVFFLHVLFPLALLPWWHRKPVDHPWQFALGVVAVMLLAAAPLAWWAYESAARFHGVPVLDTLARQSVGRVAESYAHRRPLYWYVPLLPLVLLPWPLWLRWRGVHVRDAMAAPLGRIGLAASVPAFVAFSLVSGKQVHYLIPLLPGVALFTTAMLRGPVSLLSPGRVAVAIVVIALAWMWPLATAAPLSASVYASAAWGLGALAVGGAVLRRFGRRDAQGHLVVTSSASTLLAVSLVLLVGTRLEAGLDPAGLAHLVGDLQRRGVPVAMTADEPGMIGYLARLPRPLPVTDDPMAWARQHPRGMLLLHATHGPRPAFVSPAIDLVDGWEGLATSASLTSRP</sequence>
<comment type="caution">
    <text evidence="10">The sequence shown here is derived from an EMBL/GenBank/DDBJ whole genome shotgun (WGS) entry which is preliminary data.</text>
</comment>
<evidence type="ECO:0000256" key="6">
    <source>
        <dbReference type="ARBA" id="ARBA00022989"/>
    </source>
</evidence>
<gene>
    <name evidence="10" type="ORF">P3W24_05205</name>
</gene>
<evidence type="ECO:0000256" key="8">
    <source>
        <dbReference type="SAM" id="Phobius"/>
    </source>
</evidence>
<feature type="transmembrane region" description="Helical" evidence="8">
    <location>
        <begin position="260"/>
        <end position="278"/>
    </location>
</feature>
<organism evidence="10 11">
    <name type="scientific">Luteibacter sahnii</name>
    <dbReference type="NCBI Taxonomy" id="3021977"/>
    <lineage>
        <taxon>Bacteria</taxon>
        <taxon>Pseudomonadati</taxon>
        <taxon>Pseudomonadota</taxon>
        <taxon>Gammaproteobacteria</taxon>
        <taxon>Lysobacterales</taxon>
        <taxon>Rhodanobacteraceae</taxon>
        <taxon>Luteibacter</taxon>
    </lineage>
</organism>
<feature type="transmembrane region" description="Helical" evidence="8">
    <location>
        <begin position="346"/>
        <end position="365"/>
    </location>
</feature>
<evidence type="ECO:0000256" key="5">
    <source>
        <dbReference type="ARBA" id="ARBA00022692"/>
    </source>
</evidence>
<feature type="transmembrane region" description="Helical" evidence="8">
    <location>
        <begin position="401"/>
        <end position="420"/>
    </location>
</feature>
<dbReference type="EMBL" id="JARJJS010000001">
    <property type="protein sequence ID" value="MDF4024360.1"/>
    <property type="molecule type" value="Genomic_DNA"/>
</dbReference>
<evidence type="ECO:0000256" key="4">
    <source>
        <dbReference type="ARBA" id="ARBA00022679"/>
    </source>
</evidence>
<reference evidence="10 11" key="1">
    <citation type="journal article" date="2024" name="Curr. Microbiol.">
        <title>Luteibacter sahnii sp. nov., A Novel Yellow-Colored Xanthomonadin Pigment Producing Probiotic Bacterium from Healthy Rice Seed Microbiome.</title>
        <authorList>
            <person name="Jaiswal G."/>
            <person name="Rana R."/>
            <person name="Nayak P.K."/>
            <person name="Chouhan R."/>
            <person name="Gandhi S.G."/>
            <person name="Patel H.K."/>
            <person name="Patil P.B."/>
        </authorList>
    </citation>
    <scope>NUCLEOTIDE SEQUENCE [LARGE SCALE GENOMIC DNA]</scope>
    <source>
        <strain evidence="10 11">PPL201</strain>
    </source>
</reference>
<keyword evidence="4 10" id="KW-0808">Transferase</keyword>
<evidence type="ECO:0000313" key="10">
    <source>
        <dbReference type="EMBL" id="MDF4024360.1"/>
    </source>
</evidence>
<feature type="domain" description="Glycosyltransferase RgtA/B/C/D-like" evidence="9">
    <location>
        <begin position="64"/>
        <end position="225"/>
    </location>
</feature>